<keyword evidence="2 3" id="KW-0456">Lyase</keyword>
<evidence type="ECO:0000256" key="5">
    <source>
        <dbReference type="SAM" id="SignalP"/>
    </source>
</evidence>
<feature type="domain" description="Pectate lyase" evidence="6">
    <location>
        <begin position="163"/>
        <end position="396"/>
    </location>
</feature>
<dbReference type="InterPro" id="IPR012334">
    <property type="entry name" value="Pectin_lyas_fold"/>
</dbReference>
<dbReference type="GO" id="GO:0030570">
    <property type="term" value="F:pectate lyase activity"/>
    <property type="evidence" value="ECO:0007669"/>
    <property type="project" value="InterPro"/>
</dbReference>
<dbReference type="PANTHER" id="PTHR31683">
    <property type="entry name" value="PECTATE LYASE 18-RELATED"/>
    <property type="match status" value="1"/>
</dbReference>
<keyword evidence="8" id="KW-1185">Reference proteome</keyword>
<evidence type="ECO:0000256" key="3">
    <source>
        <dbReference type="RuleBase" id="RU361173"/>
    </source>
</evidence>
<protein>
    <recommendedName>
        <fullName evidence="6">Pectate lyase domain-containing protein</fullName>
    </recommendedName>
</protein>
<feature type="compositionally biased region" description="Polar residues" evidence="4">
    <location>
        <begin position="103"/>
        <end position="119"/>
    </location>
</feature>
<dbReference type="InterPro" id="IPR002022">
    <property type="entry name" value="Pec_lyase"/>
</dbReference>
<dbReference type="EMBL" id="JAACJN010000020">
    <property type="protein sequence ID" value="KAF5389737.1"/>
    <property type="molecule type" value="Genomic_DNA"/>
</dbReference>
<dbReference type="AlphaFoldDB" id="A0A8H5MD92"/>
<feature type="chain" id="PRO_5034248050" description="Pectate lyase domain-containing protein" evidence="5">
    <location>
        <begin position="21"/>
        <end position="531"/>
    </location>
</feature>
<keyword evidence="3" id="KW-0624">Polysaccharide degradation</keyword>
<feature type="region of interest" description="Disordered" evidence="4">
    <location>
        <begin position="86"/>
        <end position="119"/>
    </location>
</feature>
<feature type="signal peptide" evidence="5">
    <location>
        <begin position="1"/>
        <end position="20"/>
    </location>
</feature>
<evidence type="ECO:0000256" key="4">
    <source>
        <dbReference type="SAM" id="MobiDB-lite"/>
    </source>
</evidence>
<evidence type="ECO:0000256" key="2">
    <source>
        <dbReference type="ARBA" id="ARBA00023239"/>
    </source>
</evidence>
<dbReference type="SUPFAM" id="SSF51126">
    <property type="entry name" value="Pectin lyase-like"/>
    <property type="match status" value="1"/>
</dbReference>
<dbReference type="PANTHER" id="PTHR31683:SF18">
    <property type="entry name" value="PECTATE LYASE 21-RELATED"/>
    <property type="match status" value="1"/>
</dbReference>
<dbReference type="InterPro" id="IPR011050">
    <property type="entry name" value="Pectin_lyase_fold/virulence"/>
</dbReference>
<reference evidence="7 8" key="1">
    <citation type="journal article" date="2020" name="ISME J.">
        <title>Uncovering the hidden diversity of litter-decomposition mechanisms in mushroom-forming fungi.</title>
        <authorList>
            <person name="Floudas D."/>
            <person name="Bentzer J."/>
            <person name="Ahren D."/>
            <person name="Johansson T."/>
            <person name="Persson P."/>
            <person name="Tunlid A."/>
        </authorList>
    </citation>
    <scope>NUCLEOTIDE SEQUENCE [LARGE SCALE GENOMIC DNA]</scope>
    <source>
        <strain evidence="7 8">CBS 406.79</strain>
    </source>
</reference>
<dbReference type="Pfam" id="PF00544">
    <property type="entry name" value="Pectate_lyase_4"/>
    <property type="match status" value="1"/>
</dbReference>
<proteinExistence type="inferred from homology"/>
<evidence type="ECO:0000313" key="8">
    <source>
        <dbReference type="Proteomes" id="UP000518752"/>
    </source>
</evidence>
<organism evidence="7 8">
    <name type="scientific">Collybiopsis confluens</name>
    <dbReference type="NCBI Taxonomy" id="2823264"/>
    <lineage>
        <taxon>Eukaryota</taxon>
        <taxon>Fungi</taxon>
        <taxon>Dikarya</taxon>
        <taxon>Basidiomycota</taxon>
        <taxon>Agaricomycotina</taxon>
        <taxon>Agaricomycetes</taxon>
        <taxon>Agaricomycetidae</taxon>
        <taxon>Agaricales</taxon>
        <taxon>Marasmiineae</taxon>
        <taxon>Omphalotaceae</taxon>
        <taxon>Collybiopsis</taxon>
    </lineage>
</organism>
<comment type="similarity">
    <text evidence="1 3">Belongs to the polysaccharide lyase 1 family.</text>
</comment>
<dbReference type="Proteomes" id="UP000518752">
    <property type="component" value="Unassembled WGS sequence"/>
</dbReference>
<keyword evidence="3" id="KW-0119">Carbohydrate metabolism</keyword>
<dbReference type="OrthoDB" id="5348404at2759"/>
<comment type="caution">
    <text evidence="7">The sequence shown here is derived from an EMBL/GenBank/DDBJ whole genome shotgun (WGS) entry which is preliminary data.</text>
</comment>
<evidence type="ECO:0000259" key="6">
    <source>
        <dbReference type="SMART" id="SM00656"/>
    </source>
</evidence>
<dbReference type="GO" id="GO:0005576">
    <property type="term" value="C:extracellular region"/>
    <property type="evidence" value="ECO:0007669"/>
    <property type="project" value="UniProtKB-SubCell"/>
</dbReference>
<keyword evidence="3" id="KW-0964">Secreted</keyword>
<gene>
    <name evidence="7" type="ORF">D9757_005998</name>
</gene>
<evidence type="ECO:0000256" key="1">
    <source>
        <dbReference type="ARBA" id="ARBA00010980"/>
    </source>
</evidence>
<sequence length="531" mass="57652">MIKLLVAFLVAFLLQGSVYSLRLADKNFVPPTLSHTPFGYGGSATGGSINTSSVFIVSNTTELREALALPFSKTIYVNGTINGNEFPNGKSPLPPTSPLPSLNHKSSNPISSHAEPSQNTGTLATCQDYIDMTGSPGAAIRQFNFTLYILGFNTTYMNLVAQAIADNVTFEGMNATDYKALIGHMNGWRPVVLDSQKAQVGFTLTNNTSLIGLDENAALNGINLYVHSVNNIWIRNLKLVSPKDCFPAPETFPSSWNAEYDAVGLVTSTNVWLDGCELQDQLDGEYVQPDMVDGWQVDRFDGLFDCEDGTDNITFSHNIVRNHHKSMLLGGGTKEFDLDLGHMHFTIFANHFNNSASRNPLMRFGTFDVFANVYETLSTSGPVFAPTNVTLESRADSDPLPADAVFEYNLGVYNQSTVQLQDNIFIQTGAGASDTSRIFTISESTLPEFPARVCIHETAPHFLSTLNGRPINNLSTLAQDTINHFVSTGSAAEEAVVVTCEGIEVGYALPESFTTADEVLAYVLEQAGQSS</sequence>
<dbReference type="Gene3D" id="2.160.20.10">
    <property type="entry name" value="Single-stranded right-handed beta-helix, Pectin lyase-like"/>
    <property type="match status" value="1"/>
</dbReference>
<name>A0A8H5MD92_9AGAR</name>
<dbReference type="SMART" id="SM00656">
    <property type="entry name" value="Amb_all"/>
    <property type="match status" value="1"/>
</dbReference>
<evidence type="ECO:0000313" key="7">
    <source>
        <dbReference type="EMBL" id="KAF5389737.1"/>
    </source>
</evidence>
<dbReference type="InterPro" id="IPR045032">
    <property type="entry name" value="PEL"/>
</dbReference>
<keyword evidence="5" id="KW-0732">Signal</keyword>
<accession>A0A8H5MD92</accession>
<comment type="subcellular location">
    <subcellularLocation>
        <location evidence="3">Secreted</location>
    </subcellularLocation>
</comment>
<dbReference type="GO" id="GO:0000272">
    <property type="term" value="P:polysaccharide catabolic process"/>
    <property type="evidence" value="ECO:0007669"/>
    <property type="project" value="UniProtKB-KW"/>
</dbReference>